<keyword evidence="3" id="KW-1185">Reference proteome</keyword>
<keyword evidence="1" id="KW-0732">Signal</keyword>
<gene>
    <name evidence="2" type="ORF">GS03_00975</name>
</gene>
<evidence type="ECO:0000313" key="2">
    <source>
        <dbReference type="EMBL" id="QBZ97484.1"/>
    </source>
</evidence>
<dbReference type="AlphaFoldDB" id="A0A4V1CBX3"/>
<proteinExistence type="predicted"/>
<evidence type="ECO:0000256" key="1">
    <source>
        <dbReference type="SAM" id="SignalP"/>
    </source>
</evidence>
<feature type="signal peptide" evidence="1">
    <location>
        <begin position="1"/>
        <end position="19"/>
    </location>
</feature>
<evidence type="ECO:0008006" key="4">
    <source>
        <dbReference type="Google" id="ProtNLM"/>
    </source>
</evidence>
<evidence type="ECO:0000313" key="3">
    <source>
        <dbReference type="Proteomes" id="UP000296862"/>
    </source>
</evidence>
<dbReference type="EMBL" id="CP038810">
    <property type="protein sequence ID" value="QBZ97484.1"/>
    <property type="molecule type" value="Genomic_DNA"/>
</dbReference>
<reference evidence="2 3" key="1">
    <citation type="submission" date="2019-04" db="EMBL/GenBank/DDBJ databases">
        <title>Flavobacterium sp. GS03.</title>
        <authorList>
            <person name="Kim H."/>
        </authorList>
    </citation>
    <scope>NUCLEOTIDE SEQUENCE [LARGE SCALE GENOMIC DNA]</scope>
    <source>
        <strain evidence="2 3">GS03</strain>
    </source>
</reference>
<sequence>MIKKIIVSICLLFSFALFAQEGTSSPYSFYGIGDIKFKGTIENRSMGSLSVFPDSIHINIQNPAHFASLKLTGLALGGTYGNTKSKTETQEAKARRTTLDYLAIGVPVSSKVGIGFGLIPYSSIGYKIQKNIYDIKSTTDINGITHIDTIGAKFSKYTGKGGVNKVFLGFGYRLTKKINIGADIQYNFGTIETSNLRYQTLPLLQYGSRETNVSEVRGVNVDLGITYQTKVNAKYSFFSSLAYTPEAELTLGNTRNIDIVQVSSSVSVIERENIAVEDTKIKLPAKLTFGSGFGEVKKWLVGAEITLLNNSVMSNRFTDIQGATFENSVRYTLGGFFIPNYNSYSNYYKRIVYRGGLRYENTGLVIQNKSMNDFAANIGLGMPLSGTFTNINIGLEIGKRGTKYYNLVEENYINISVGLSLSDKWFVKRKFD</sequence>
<name>A0A4V1CBX3_9FLAO</name>
<dbReference type="OrthoDB" id="1491239at2"/>
<feature type="chain" id="PRO_5020753693" description="Outer membrane protein beta-barrel domain-containing protein" evidence="1">
    <location>
        <begin position="20"/>
        <end position="432"/>
    </location>
</feature>
<accession>A0A4V1CBX3</accession>
<dbReference type="KEGG" id="fsn:GS03_00975"/>
<protein>
    <recommendedName>
        <fullName evidence="4">Outer membrane protein beta-barrel domain-containing protein</fullName>
    </recommendedName>
</protein>
<dbReference type="RefSeq" id="WP_136151440.1">
    <property type="nucleotide sequence ID" value="NZ_CP038810.1"/>
</dbReference>
<organism evidence="2 3">
    <name type="scientific">Flavobacterium sangjuense</name>
    <dbReference type="NCBI Taxonomy" id="2518177"/>
    <lineage>
        <taxon>Bacteria</taxon>
        <taxon>Pseudomonadati</taxon>
        <taxon>Bacteroidota</taxon>
        <taxon>Flavobacteriia</taxon>
        <taxon>Flavobacteriales</taxon>
        <taxon>Flavobacteriaceae</taxon>
        <taxon>Flavobacterium</taxon>
    </lineage>
</organism>
<dbReference type="Proteomes" id="UP000296862">
    <property type="component" value="Chromosome"/>
</dbReference>
<dbReference type="Gene3D" id="2.40.160.60">
    <property type="entry name" value="Outer membrane protein transport protein (OMPP1/FadL/TodX)"/>
    <property type="match status" value="1"/>
</dbReference>